<keyword evidence="2" id="KW-1185">Reference proteome</keyword>
<organism evidence="1 2">
    <name type="scientific">Lentinus tigrinus ALCF2SS1-6</name>
    <dbReference type="NCBI Taxonomy" id="1328759"/>
    <lineage>
        <taxon>Eukaryota</taxon>
        <taxon>Fungi</taxon>
        <taxon>Dikarya</taxon>
        <taxon>Basidiomycota</taxon>
        <taxon>Agaricomycotina</taxon>
        <taxon>Agaricomycetes</taxon>
        <taxon>Polyporales</taxon>
        <taxon>Polyporaceae</taxon>
        <taxon>Lentinus</taxon>
    </lineage>
</organism>
<proteinExistence type="predicted"/>
<dbReference type="EMBL" id="ML122252">
    <property type="protein sequence ID" value="RPD65338.1"/>
    <property type="molecule type" value="Genomic_DNA"/>
</dbReference>
<dbReference type="Proteomes" id="UP000313359">
    <property type="component" value="Unassembled WGS sequence"/>
</dbReference>
<accession>A0A5C2SPS4</accession>
<name>A0A5C2SPS4_9APHY</name>
<gene>
    <name evidence="1" type="ORF">L227DRAFT_208840</name>
</gene>
<evidence type="ECO:0000313" key="2">
    <source>
        <dbReference type="Proteomes" id="UP000313359"/>
    </source>
</evidence>
<sequence>MIHDRTYLWNAADAMVVQVQTVGRCARSTPLSTVGLQWQSGASWLSLGHPLWDGRAFVSVCAGVHLLAGNLLGGDVKPFSLSVRPQIVHSSRVMTQIARTWCILHEMNPETAT</sequence>
<evidence type="ECO:0000313" key="1">
    <source>
        <dbReference type="EMBL" id="RPD65338.1"/>
    </source>
</evidence>
<dbReference type="AlphaFoldDB" id="A0A5C2SPS4"/>
<protein>
    <submittedName>
        <fullName evidence="1">Uncharacterized protein</fullName>
    </submittedName>
</protein>
<reference evidence="1" key="1">
    <citation type="journal article" date="2018" name="Genome Biol. Evol.">
        <title>Genomics and development of Lentinus tigrinus, a white-rot wood-decaying mushroom with dimorphic fruiting bodies.</title>
        <authorList>
            <person name="Wu B."/>
            <person name="Xu Z."/>
            <person name="Knudson A."/>
            <person name="Carlson A."/>
            <person name="Chen N."/>
            <person name="Kovaka S."/>
            <person name="LaButti K."/>
            <person name="Lipzen A."/>
            <person name="Pennachio C."/>
            <person name="Riley R."/>
            <person name="Schakwitz W."/>
            <person name="Umezawa K."/>
            <person name="Ohm R.A."/>
            <person name="Grigoriev I.V."/>
            <person name="Nagy L.G."/>
            <person name="Gibbons J."/>
            <person name="Hibbett D."/>
        </authorList>
    </citation>
    <scope>NUCLEOTIDE SEQUENCE [LARGE SCALE GENOMIC DNA]</scope>
    <source>
        <strain evidence="1">ALCF2SS1-6</strain>
    </source>
</reference>